<sequence>MPLYLVQHGKSLPRTIDPEQPLSPEGEADVRRIAGVAQGYGVTVSRILHSGKRRALETAEIIAEYLNPRKGVSPAPGLGPLDEPEGWMAQADPADSVMLVGHLPFMEKLAAGLVTGNTARPIFRFQNGGIVCLDTHPDTPGDWVIKWALMPQVG</sequence>
<dbReference type="SUPFAM" id="SSF53254">
    <property type="entry name" value="Phosphoglycerate mutase-like"/>
    <property type="match status" value="1"/>
</dbReference>
<proteinExistence type="predicted"/>
<gene>
    <name evidence="1" type="ORF">dsmv_0983</name>
</gene>
<dbReference type="OrthoDB" id="9810154at2"/>
<dbReference type="eggNOG" id="COG2062">
    <property type="taxonomic scope" value="Bacteria"/>
</dbReference>
<dbReference type="Proteomes" id="UP000014977">
    <property type="component" value="Unassembled WGS sequence"/>
</dbReference>
<dbReference type="STRING" id="897.B2D07_11805"/>
<dbReference type="EMBL" id="ATHJ01000011">
    <property type="protein sequence ID" value="EPR44947.1"/>
    <property type="molecule type" value="Genomic_DNA"/>
</dbReference>
<comment type="caution">
    <text evidence="1">The sequence shown here is derived from an EMBL/GenBank/DDBJ whole genome shotgun (WGS) entry which is preliminary data.</text>
</comment>
<protein>
    <submittedName>
        <fullName evidence="1">Phosphohistidine phosphatase, SixA</fullName>
    </submittedName>
</protein>
<name>S7U6H7_DESML</name>
<dbReference type="RefSeq" id="WP_020875174.1">
    <property type="nucleotide sequence ID" value="NZ_ATHJ01000011.1"/>
</dbReference>
<dbReference type="InterPro" id="IPR013078">
    <property type="entry name" value="His_Pase_superF_clade-1"/>
</dbReference>
<keyword evidence="2" id="KW-1185">Reference proteome</keyword>
<dbReference type="AlphaFoldDB" id="S7U6H7"/>
<dbReference type="GO" id="GO:0101006">
    <property type="term" value="F:protein histidine phosphatase activity"/>
    <property type="evidence" value="ECO:0007669"/>
    <property type="project" value="InterPro"/>
</dbReference>
<dbReference type="Pfam" id="PF00300">
    <property type="entry name" value="His_Phos_1"/>
    <property type="match status" value="1"/>
</dbReference>
<dbReference type="InterPro" id="IPR029033">
    <property type="entry name" value="His_PPase_superfam"/>
</dbReference>
<dbReference type="CDD" id="cd07067">
    <property type="entry name" value="HP_PGM_like"/>
    <property type="match status" value="1"/>
</dbReference>
<evidence type="ECO:0000313" key="2">
    <source>
        <dbReference type="Proteomes" id="UP000014977"/>
    </source>
</evidence>
<reference evidence="1 2" key="1">
    <citation type="journal article" date="2013" name="Genome Announc.">
        <title>Draft genome sequences for three mercury-methylating, sulfate-reducing bacteria.</title>
        <authorList>
            <person name="Brown S.D."/>
            <person name="Hurt R.A.Jr."/>
            <person name="Gilmour C.C."/>
            <person name="Elias D.A."/>
        </authorList>
    </citation>
    <scope>NUCLEOTIDE SEQUENCE [LARGE SCALE GENOMIC DNA]</scope>
    <source>
        <strain evidence="1 2">DSM 2059</strain>
    </source>
</reference>
<accession>S7U6H7</accession>
<dbReference type="Gene3D" id="3.40.50.1240">
    <property type="entry name" value="Phosphoglycerate mutase-like"/>
    <property type="match status" value="1"/>
</dbReference>
<evidence type="ECO:0000313" key="1">
    <source>
        <dbReference type="EMBL" id="EPR44947.1"/>
    </source>
</evidence>
<dbReference type="GO" id="GO:0005737">
    <property type="term" value="C:cytoplasm"/>
    <property type="evidence" value="ECO:0007669"/>
    <property type="project" value="InterPro"/>
</dbReference>
<dbReference type="InterPro" id="IPR004449">
    <property type="entry name" value="SixA"/>
</dbReference>
<dbReference type="NCBIfam" id="TIGR00249">
    <property type="entry name" value="sixA"/>
    <property type="match status" value="1"/>
</dbReference>
<organism evidence="1 2">
    <name type="scientific">Desulfococcus multivorans DSM 2059</name>
    <dbReference type="NCBI Taxonomy" id="1121405"/>
    <lineage>
        <taxon>Bacteria</taxon>
        <taxon>Pseudomonadati</taxon>
        <taxon>Thermodesulfobacteriota</taxon>
        <taxon>Desulfobacteria</taxon>
        <taxon>Desulfobacterales</taxon>
        <taxon>Desulfococcaceae</taxon>
        <taxon>Desulfococcus</taxon>
    </lineage>
</organism>